<reference evidence="1 2" key="1">
    <citation type="journal article" date="2009" name="Science">
        <title>Green evolution and dynamic adaptations revealed by genomes of the marine picoeukaryotes Micromonas.</title>
        <authorList>
            <person name="Worden A.Z."/>
            <person name="Lee J.H."/>
            <person name="Mock T."/>
            <person name="Rouze P."/>
            <person name="Simmons M.P."/>
            <person name="Aerts A.L."/>
            <person name="Allen A.E."/>
            <person name="Cuvelier M.L."/>
            <person name="Derelle E."/>
            <person name="Everett M.V."/>
            <person name="Foulon E."/>
            <person name="Grimwood J."/>
            <person name="Gundlach H."/>
            <person name="Henrissat B."/>
            <person name="Napoli C."/>
            <person name="McDonald S.M."/>
            <person name="Parker M.S."/>
            <person name="Rombauts S."/>
            <person name="Salamov A."/>
            <person name="Von Dassow P."/>
            <person name="Badger J.H."/>
            <person name="Coutinho P.M."/>
            <person name="Demir E."/>
            <person name="Dubchak I."/>
            <person name="Gentemann C."/>
            <person name="Eikrem W."/>
            <person name="Gready J.E."/>
            <person name="John U."/>
            <person name="Lanier W."/>
            <person name="Lindquist E.A."/>
            <person name="Lucas S."/>
            <person name="Mayer K.F."/>
            <person name="Moreau H."/>
            <person name="Not F."/>
            <person name="Otillar R."/>
            <person name="Panaud O."/>
            <person name="Pangilinan J."/>
            <person name="Paulsen I."/>
            <person name="Piegu B."/>
            <person name="Poliakov A."/>
            <person name="Robbens S."/>
            <person name="Schmutz J."/>
            <person name="Toulza E."/>
            <person name="Wyss T."/>
            <person name="Zelensky A."/>
            <person name="Zhou K."/>
            <person name="Armbrust E.V."/>
            <person name="Bhattacharya D."/>
            <person name="Goodenough U.W."/>
            <person name="Van de Peer Y."/>
            <person name="Grigoriev I.V."/>
        </authorList>
    </citation>
    <scope>NUCLEOTIDE SEQUENCE [LARGE SCALE GENOMIC DNA]</scope>
    <source>
        <strain evidence="1 2">CCMP1545</strain>
    </source>
</reference>
<organism evidence="2">
    <name type="scientific">Micromonas pusilla (strain CCMP1545)</name>
    <name type="common">Picoplanktonic green alga</name>
    <dbReference type="NCBI Taxonomy" id="564608"/>
    <lineage>
        <taxon>Eukaryota</taxon>
        <taxon>Viridiplantae</taxon>
        <taxon>Chlorophyta</taxon>
        <taxon>Mamiellophyceae</taxon>
        <taxon>Mamiellales</taxon>
        <taxon>Mamiellaceae</taxon>
        <taxon>Micromonas</taxon>
    </lineage>
</organism>
<dbReference type="Gene3D" id="1.10.287.110">
    <property type="entry name" value="DnaJ domain"/>
    <property type="match status" value="1"/>
</dbReference>
<proteinExistence type="predicted"/>
<gene>
    <name evidence="1" type="ORF">MICPUCDRAFT_51832</name>
</gene>
<dbReference type="SUPFAM" id="SSF46565">
    <property type="entry name" value="Chaperone J-domain"/>
    <property type="match status" value="1"/>
</dbReference>
<dbReference type="GeneID" id="9687459"/>
<dbReference type="InterPro" id="IPR036869">
    <property type="entry name" value="J_dom_sf"/>
</dbReference>
<evidence type="ECO:0000313" key="2">
    <source>
        <dbReference type="Proteomes" id="UP000001876"/>
    </source>
</evidence>
<dbReference type="AlphaFoldDB" id="C1N233"/>
<evidence type="ECO:0000313" key="1">
    <source>
        <dbReference type="EMBL" id="EEH53935.1"/>
    </source>
</evidence>
<dbReference type="Proteomes" id="UP000001876">
    <property type="component" value="Unassembled WGS sequence"/>
</dbReference>
<accession>C1N233</accession>
<name>C1N233_MICPC</name>
<dbReference type="OMA" id="FMATACT"/>
<dbReference type="EMBL" id="GG663745">
    <property type="protein sequence ID" value="EEH53935.1"/>
    <property type="molecule type" value="Genomic_DNA"/>
</dbReference>
<protein>
    <submittedName>
        <fullName evidence="1">Predicted protein</fullName>
    </submittedName>
</protein>
<dbReference type="RefSeq" id="XP_003062223.1">
    <property type="nucleotide sequence ID" value="XM_003062177.1"/>
</dbReference>
<dbReference type="KEGG" id="mpp:MICPUCDRAFT_51832"/>
<keyword evidence="2" id="KW-1185">Reference proteome</keyword>
<sequence length="161" mass="17005">MSTSSSSRRPLPYTRQSCLAELGLPIERAHTREEIARAYRDAVLRRHPDSGGATACAEALNRAVHARNVLVGDGGGGGHGGAGAGARGGGWYSRPDPFTTWRGSSARRFANHVKLCVVLATFATAGTLTWTRATADARARERSPRLRALIGLAPREEGGGS</sequence>